<reference evidence="2 3" key="1">
    <citation type="submission" date="2024-01" db="EMBL/GenBank/DDBJ databases">
        <authorList>
            <person name="Allen C."/>
            <person name="Tagirdzhanova G."/>
        </authorList>
    </citation>
    <scope>NUCLEOTIDE SEQUENCE [LARGE SCALE GENOMIC DNA]</scope>
</reference>
<feature type="region of interest" description="Disordered" evidence="1">
    <location>
        <begin position="655"/>
        <end position="674"/>
    </location>
</feature>
<feature type="compositionally biased region" description="Polar residues" evidence="1">
    <location>
        <begin position="89"/>
        <end position="102"/>
    </location>
</feature>
<evidence type="ECO:0000256" key="1">
    <source>
        <dbReference type="SAM" id="MobiDB-lite"/>
    </source>
</evidence>
<proteinExistence type="predicted"/>
<evidence type="ECO:0008006" key="4">
    <source>
        <dbReference type="Google" id="ProtNLM"/>
    </source>
</evidence>
<name>A0ABP0BB25_9PEZI</name>
<protein>
    <recommendedName>
        <fullName evidence="4">Sialidase</fullName>
    </recommendedName>
</protein>
<dbReference type="EMBL" id="CAWUHC010000018">
    <property type="protein sequence ID" value="CAK7216743.1"/>
    <property type="molecule type" value="Genomic_DNA"/>
</dbReference>
<evidence type="ECO:0000313" key="3">
    <source>
        <dbReference type="Proteomes" id="UP001642406"/>
    </source>
</evidence>
<feature type="region of interest" description="Disordered" evidence="1">
    <location>
        <begin position="233"/>
        <end position="260"/>
    </location>
</feature>
<keyword evidence="3" id="KW-1185">Reference proteome</keyword>
<feature type="region of interest" description="Disordered" evidence="1">
    <location>
        <begin position="88"/>
        <end position="184"/>
    </location>
</feature>
<gene>
    <name evidence="2" type="ORF">SBRCBS47491_002931</name>
</gene>
<evidence type="ECO:0000313" key="2">
    <source>
        <dbReference type="EMBL" id="CAK7216743.1"/>
    </source>
</evidence>
<accession>A0ABP0BB25</accession>
<sequence length="710" mass="75593">MSSSLAADVAFDFTFPSCDPATPPPPATSHSFSYDASSLLEIPFHHPFGHGSTGHHNGHGHARSSSQCSAYSAYSYASSTPSDAFLNTPAVSAPSTRNSTPARSPIRTHGPLLLPKIRSQDQALSGDADAPAMVSAPKRSRTSPAPTTGRSRSTAAASRRRSALVTPKQPYAASSGPAASRHVRSFTNPDSIMMFSASQQQQQQRAATPVSVFESTPPPPTLLCSPVSFVPPQSQLSQFTQPQQQQQQQQNHDDSIHSRRASTCSLDGSSLVMDVKFDYEYGFAPYPGTVPTNYLAAVNSQHGDSYLYQSQSSQQSQQQYMPRAPSPLSVGSASPEPVALPDPLSIPVSVPVITATPPSATSAPAVSGPTSSLVTYLTSANPAPALVRTISFPLRDPGIKHYWWDVRQVRPWSAFSMANLAALPGATSVLSCPVPVSLLPTPHASSRSIHPETESELHGLCAAHYLPRVNAALALSSPRPIQLTSSSTTSAYGEFFVGHAAGDSAPAAALFGGKPTARVVGLVKSFDRFNTGMRGEGNIKRVEYLRGLAHLHYLMREHSCRYGFIMTEIELVLVRNGTESTPFFGQLEVTSVPLAKTANDSEGGNNDDNLSSTPLTACLALWGLSMLASDEMAAAAVASPGNDLLCSHTTHIGAPAEGTRRKAAPRDTWMPQPQLAEKRAAKRARGWILPEDAVGRKEMGRRGVRYNGAH</sequence>
<feature type="compositionally biased region" description="Low complexity" evidence="1">
    <location>
        <begin position="233"/>
        <end position="250"/>
    </location>
</feature>
<feature type="region of interest" description="Disordered" evidence="1">
    <location>
        <begin position="307"/>
        <end position="336"/>
    </location>
</feature>
<organism evidence="2 3">
    <name type="scientific">Sporothrix bragantina</name>
    <dbReference type="NCBI Taxonomy" id="671064"/>
    <lineage>
        <taxon>Eukaryota</taxon>
        <taxon>Fungi</taxon>
        <taxon>Dikarya</taxon>
        <taxon>Ascomycota</taxon>
        <taxon>Pezizomycotina</taxon>
        <taxon>Sordariomycetes</taxon>
        <taxon>Sordariomycetidae</taxon>
        <taxon>Ophiostomatales</taxon>
        <taxon>Ophiostomataceae</taxon>
        <taxon>Sporothrix</taxon>
    </lineage>
</organism>
<dbReference type="Proteomes" id="UP001642406">
    <property type="component" value="Unassembled WGS sequence"/>
</dbReference>
<feature type="compositionally biased region" description="Low complexity" evidence="1">
    <location>
        <begin position="309"/>
        <end position="319"/>
    </location>
</feature>
<feature type="region of interest" description="Disordered" evidence="1">
    <location>
        <begin position="197"/>
        <end position="218"/>
    </location>
</feature>
<comment type="caution">
    <text evidence="2">The sequence shown here is derived from an EMBL/GenBank/DDBJ whole genome shotgun (WGS) entry which is preliminary data.</text>
</comment>